<gene>
    <name evidence="1" type="ORF">O3G_MSEX005317</name>
</gene>
<keyword evidence="2" id="KW-1185">Reference proteome</keyword>
<reference evidence="1" key="1">
    <citation type="journal article" date="2016" name="Insect Biochem. Mol. Biol.">
        <title>Multifaceted biological insights from a draft genome sequence of the tobacco hornworm moth, Manduca sexta.</title>
        <authorList>
            <person name="Kanost M.R."/>
            <person name="Arrese E.L."/>
            <person name="Cao X."/>
            <person name="Chen Y.R."/>
            <person name="Chellapilla S."/>
            <person name="Goldsmith M.R."/>
            <person name="Grosse-Wilde E."/>
            <person name="Heckel D.G."/>
            <person name="Herndon N."/>
            <person name="Jiang H."/>
            <person name="Papanicolaou A."/>
            <person name="Qu J."/>
            <person name="Soulages J.L."/>
            <person name="Vogel H."/>
            <person name="Walters J."/>
            <person name="Waterhouse R.M."/>
            <person name="Ahn S.J."/>
            <person name="Almeida F.C."/>
            <person name="An C."/>
            <person name="Aqrawi P."/>
            <person name="Bretschneider A."/>
            <person name="Bryant W.B."/>
            <person name="Bucks S."/>
            <person name="Chao H."/>
            <person name="Chevignon G."/>
            <person name="Christen J.M."/>
            <person name="Clarke D.F."/>
            <person name="Dittmer N.T."/>
            <person name="Ferguson L.C.F."/>
            <person name="Garavelou S."/>
            <person name="Gordon K.H.J."/>
            <person name="Gunaratna R.T."/>
            <person name="Han Y."/>
            <person name="Hauser F."/>
            <person name="He Y."/>
            <person name="Heidel-Fischer H."/>
            <person name="Hirsh A."/>
            <person name="Hu Y."/>
            <person name="Jiang H."/>
            <person name="Kalra D."/>
            <person name="Klinner C."/>
            <person name="Konig C."/>
            <person name="Kovar C."/>
            <person name="Kroll A.R."/>
            <person name="Kuwar S.S."/>
            <person name="Lee S.L."/>
            <person name="Lehman R."/>
            <person name="Li K."/>
            <person name="Li Z."/>
            <person name="Liang H."/>
            <person name="Lovelace S."/>
            <person name="Lu Z."/>
            <person name="Mansfield J.H."/>
            <person name="McCulloch K.J."/>
            <person name="Mathew T."/>
            <person name="Morton B."/>
            <person name="Muzny D.M."/>
            <person name="Neunemann D."/>
            <person name="Ongeri F."/>
            <person name="Pauchet Y."/>
            <person name="Pu L.L."/>
            <person name="Pyrousis I."/>
            <person name="Rao X.J."/>
            <person name="Redding A."/>
            <person name="Roesel C."/>
            <person name="Sanchez-Gracia A."/>
            <person name="Schaack S."/>
            <person name="Shukla A."/>
            <person name="Tetreau G."/>
            <person name="Wang Y."/>
            <person name="Xiong G.H."/>
            <person name="Traut W."/>
            <person name="Walsh T.K."/>
            <person name="Worley K.C."/>
            <person name="Wu D."/>
            <person name="Wu W."/>
            <person name="Wu Y.Q."/>
            <person name="Zhang X."/>
            <person name="Zou Z."/>
            <person name="Zucker H."/>
            <person name="Briscoe A.D."/>
            <person name="Burmester T."/>
            <person name="Clem R.J."/>
            <person name="Feyereisen R."/>
            <person name="Grimmelikhuijzen C.J.P."/>
            <person name="Hamodrakas S.J."/>
            <person name="Hansson B.S."/>
            <person name="Huguet E."/>
            <person name="Jermiin L.S."/>
            <person name="Lan Q."/>
            <person name="Lehman H.K."/>
            <person name="Lorenzen M."/>
            <person name="Merzendorfer H."/>
            <person name="Michalopoulos I."/>
            <person name="Morton D.B."/>
            <person name="Muthukrishnan S."/>
            <person name="Oakeshott J.G."/>
            <person name="Palmer W."/>
            <person name="Park Y."/>
            <person name="Passarelli A.L."/>
            <person name="Rozas J."/>
            <person name="Schwartz L.M."/>
            <person name="Smith W."/>
            <person name="Southgate A."/>
            <person name="Vilcinskas A."/>
            <person name="Vogt R."/>
            <person name="Wang P."/>
            <person name="Werren J."/>
            <person name="Yu X.Q."/>
            <person name="Zhou J.J."/>
            <person name="Brown S.J."/>
            <person name="Scherer S.E."/>
            <person name="Richards S."/>
            <person name="Blissard G.W."/>
        </authorList>
    </citation>
    <scope>NUCLEOTIDE SEQUENCE</scope>
</reference>
<proteinExistence type="predicted"/>
<name>A0A921YYN2_MANSE</name>
<accession>A0A921YYN2</accession>
<reference evidence="1" key="2">
    <citation type="submission" date="2020-12" db="EMBL/GenBank/DDBJ databases">
        <authorList>
            <person name="Kanost M."/>
        </authorList>
    </citation>
    <scope>NUCLEOTIDE SEQUENCE</scope>
</reference>
<protein>
    <submittedName>
        <fullName evidence="1">Uncharacterized protein</fullName>
    </submittedName>
</protein>
<dbReference type="EMBL" id="JH668352">
    <property type="protein sequence ID" value="KAG6448079.1"/>
    <property type="molecule type" value="Genomic_DNA"/>
</dbReference>
<comment type="caution">
    <text evidence="1">The sequence shown here is derived from an EMBL/GenBank/DDBJ whole genome shotgun (WGS) entry which is preliminary data.</text>
</comment>
<dbReference type="AlphaFoldDB" id="A0A921YYN2"/>
<organism evidence="1 2">
    <name type="scientific">Manduca sexta</name>
    <name type="common">Tobacco hawkmoth</name>
    <name type="synonym">Tobacco hornworm</name>
    <dbReference type="NCBI Taxonomy" id="7130"/>
    <lineage>
        <taxon>Eukaryota</taxon>
        <taxon>Metazoa</taxon>
        <taxon>Ecdysozoa</taxon>
        <taxon>Arthropoda</taxon>
        <taxon>Hexapoda</taxon>
        <taxon>Insecta</taxon>
        <taxon>Pterygota</taxon>
        <taxon>Neoptera</taxon>
        <taxon>Endopterygota</taxon>
        <taxon>Lepidoptera</taxon>
        <taxon>Glossata</taxon>
        <taxon>Ditrysia</taxon>
        <taxon>Bombycoidea</taxon>
        <taxon>Sphingidae</taxon>
        <taxon>Sphinginae</taxon>
        <taxon>Sphingini</taxon>
        <taxon>Manduca</taxon>
    </lineage>
</organism>
<evidence type="ECO:0000313" key="2">
    <source>
        <dbReference type="Proteomes" id="UP000791440"/>
    </source>
</evidence>
<dbReference type="Proteomes" id="UP000791440">
    <property type="component" value="Unassembled WGS sequence"/>
</dbReference>
<sequence length="110" mass="12916">MPEKYDPSALWVAISECGHGNIFQVYPKLLAQLLLQEEAARQYGDTSEAEKLILPSDREWRLTQYFSLVALQKDLDLQVSFQIAFMRCERKSLIYCNNIYEREKYLSTIM</sequence>
<evidence type="ECO:0000313" key="1">
    <source>
        <dbReference type="EMBL" id="KAG6448079.1"/>
    </source>
</evidence>